<dbReference type="InterPro" id="IPR015806">
    <property type="entry name" value="Pyrv_Knase_insert_dom_sf"/>
</dbReference>
<dbReference type="InterPro" id="IPR015793">
    <property type="entry name" value="Pyrv_Knase_brl"/>
</dbReference>
<dbReference type="Gene3D" id="2.40.33.10">
    <property type="entry name" value="PK beta-barrel domain-like"/>
    <property type="match status" value="1"/>
</dbReference>
<comment type="similarity">
    <text evidence="3 16">Belongs to the pyruvate kinase family.</text>
</comment>
<dbReference type="PROSITE" id="PS00110">
    <property type="entry name" value="PYRUVATE_KINASE"/>
    <property type="match status" value="1"/>
</dbReference>
<dbReference type="GO" id="GO:0000287">
    <property type="term" value="F:magnesium ion binding"/>
    <property type="evidence" value="ECO:0007669"/>
    <property type="project" value="UniProtKB-UniRule"/>
</dbReference>
<keyword evidence="10" id="KW-0067">ATP-binding</keyword>
<evidence type="ECO:0000256" key="4">
    <source>
        <dbReference type="ARBA" id="ARBA00012142"/>
    </source>
</evidence>
<dbReference type="Gene3D" id="3.20.20.60">
    <property type="entry name" value="Phosphoenolpyruvate-binding domains"/>
    <property type="match status" value="1"/>
</dbReference>
<evidence type="ECO:0000256" key="13">
    <source>
        <dbReference type="ARBA" id="ARBA00023152"/>
    </source>
</evidence>
<dbReference type="GO" id="GO:0016301">
    <property type="term" value="F:kinase activity"/>
    <property type="evidence" value="ECO:0007669"/>
    <property type="project" value="UniProtKB-KW"/>
</dbReference>
<dbReference type="InterPro" id="IPR018209">
    <property type="entry name" value="Pyrv_Knase_AS"/>
</dbReference>
<keyword evidence="6 16" id="KW-0808">Transferase</keyword>
<evidence type="ECO:0000256" key="3">
    <source>
        <dbReference type="ARBA" id="ARBA00008663"/>
    </source>
</evidence>
<evidence type="ECO:0000256" key="11">
    <source>
        <dbReference type="ARBA" id="ARBA00022842"/>
    </source>
</evidence>
<sequence length="475" mass="52888">MRKTKIICTIGPASESEAVFTQMCKAGLNVARLNFSHGNHEEHLKRIRTIRKVREELKLPIPIMLDTKGPEYRIGVFKDHRVTLADGQDFTFTTEDIEGDETRVSVSYKGFAKDLRKGDRVLVNNGLVVCTVKEINGNDVLCRVDIGGELSDRKSMNFPGRLMSNAFLSEQDKKDLLFGIEQDVDYVAASFMSTKEDALEMRNFLDENGGQDIDIIAKIENQSGVDNVEAISEVVDGIMVARGDLGVEIPFVEVPAIQKQIVSKCRMLGKRVIVATEMLESMIHNIRPTRAEISDVANAVYEGASAVMLSGESAAGKYPVDAVRTMAEVAEYTEEKIDYRNRFRKTDFTTKNILDAISHSACQMAIDVEAKCVIVSSVSGLTARMVSRFRNAVPIIGTTIRPKVYRKLALSWGVIPVLCEEYESMDVLFFHAMKEATRILNLEVGDNVIMMGGKLSGITGNTNMIKFETIKRIYE</sequence>
<name>A0A6N7XH34_9FIRM</name>
<comment type="cofactor">
    <cofactor evidence="1">
        <name>K(+)</name>
        <dbReference type="ChEBI" id="CHEBI:29103"/>
    </cofactor>
</comment>
<comment type="pathway">
    <text evidence="2 16">Carbohydrate degradation; glycolysis; pyruvate from D-glyceraldehyde 3-phosphate: step 5/5.</text>
</comment>
<dbReference type="Pfam" id="PF02887">
    <property type="entry name" value="PK_C"/>
    <property type="match status" value="1"/>
</dbReference>
<gene>
    <name evidence="19" type="primary">pyk</name>
    <name evidence="19" type="ORF">FYJ65_02425</name>
</gene>
<keyword evidence="14 19" id="KW-0670">Pyruvate</keyword>
<dbReference type="SUPFAM" id="SSF51621">
    <property type="entry name" value="Phosphoenolpyruvate/pyruvate domain"/>
    <property type="match status" value="1"/>
</dbReference>
<dbReference type="SUPFAM" id="SSF52935">
    <property type="entry name" value="PK C-terminal domain-like"/>
    <property type="match status" value="1"/>
</dbReference>
<dbReference type="NCBIfam" id="NF004491">
    <property type="entry name" value="PRK05826.1"/>
    <property type="match status" value="1"/>
</dbReference>
<evidence type="ECO:0000256" key="5">
    <source>
        <dbReference type="ARBA" id="ARBA00018587"/>
    </source>
</evidence>
<dbReference type="GO" id="GO:0004743">
    <property type="term" value="F:pyruvate kinase activity"/>
    <property type="evidence" value="ECO:0007669"/>
    <property type="project" value="UniProtKB-UniRule"/>
</dbReference>
<dbReference type="InterPro" id="IPR015795">
    <property type="entry name" value="Pyrv_Knase_C"/>
</dbReference>
<keyword evidence="20" id="KW-1185">Reference proteome</keyword>
<reference evidence="19 20" key="1">
    <citation type="submission" date="2019-08" db="EMBL/GenBank/DDBJ databases">
        <title>In-depth cultivation of the pig gut microbiome towards novel bacterial diversity and tailored functional studies.</title>
        <authorList>
            <person name="Wylensek D."/>
            <person name="Hitch T.C.A."/>
            <person name="Clavel T."/>
        </authorList>
    </citation>
    <scope>NUCLEOTIDE SEQUENCE [LARGE SCALE GENOMIC DNA]</scope>
    <source>
        <strain evidence="19 20">WCA-MUC-591-APC-4B</strain>
    </source>
</reference>
<dbReference type="NCBIfam" id="TIGR01064">
    <property type="entry name" value="pyruv_kin"/>
    <property type="match status" value="1"/>
</dbReference>
<evidence type="ECO:0000256" key="2">
    <source>
        <dbReference type="ARBA" id="ARBA00004997"/>
    </source>
</evidence>
<evidence type="ECO:0000256" key="14">
    <source>
        <dbReference type="ARBA" id="ARBA00023317"/>
    </source>
</evidence>
<dbReference type="InterPro" id="IPR015813">
    <property type="entry name" value="Pyrv/PenolPyrv_kinase-like_dom"/>
</dbReference>
<dbReference type="SUPFAM" id="SSF50800">
    <property type="entry name" value="PK beta-barrel domain-like"/>
    <property type="match status" value="1"/>
</dbReference>
<dbReference type="Pfam" id="PF00224">
    <property type="entry name" value="PK"/>
    <property type="match status" value="1"/>
</dbReference>
<organism evidence="19 20">
    <name type="scientific">Mogibacterium kristiansenii</name>
    <dbReference type="NCBI Taxonomy" id="2606708"/>
    <lineage>
        <taxon>Bacteria</taxon>
        <taxon>Bacillati</taxon>
        <taxon>Bacillota</taxon>
        <taxon>Clostridia</taxon>
        <taxon>Peptostreptococcales</taxon>
        <taxon>Anaerovoracaceae</taxon>
        <taxon>Mogibacterium</taxon>
    </lineage>
</organism>
<dbReference type="NCBIfam" id="NF004978">
    <property type="entry name" value="PRK06354.1"/>
    <property type="match status" value="1"/>
</dbReference>
<dbReference type="InterPro" id="IPR040442">
    <property type="entry name" value="Pyrv_kinase-like_dom_sf"/>
</dbReference>
<evidence type="ECO:0000256" key="10">
    <source>
        <dbReference type="ARBA" id="ARBA00022840"/>
    </source>
</evidence>
<evidence type="ECO:0000259" key="18">
    <source>
        <dbReference type="Pfam" id="PF02887"/>
    </source>
</evidence>
<evidence type="ECO:0000256" key="1">
    <source>
        <dbReference type="ARBA" id="ARBA00001958"/>
    </source>
</evidence>
<evidence type="ECO:0000256" key="8">
    <source>
        <dbReference type="ARBA" id="ARBA00022741"/>
    </source>
</evidence>
<comment type="catalytic activity">
    <reaction evidence="16">
        <text>pyruvate + ATP = phosphoenolpyruvate + ADP + H(+)</text>
        <dbReference type="Rhea" id="RHEA:18157"/>
        <dbReference type="ChEBI" id="CHEBI:15361"/>
        <dbReference type="ChEBI" id="CHEBI:15378"/>
        <dbReference type="ChEBI" id="CHEBI:30616"/>
        <dbReference type="ChEBI" id="CHEBI:58702"/>
        <dbReference type="ChEBI" id="CHEBI:456216"/>
        <dbReference type="EC" id="2.7.1.40"/>
    </reaction>
</comment>
<evidence type="ECO:0000256" key="9">
    <source>
        <dbReference type="ARBA" id="ARBA00022777"/>
    </source>
</evidence>
<keyword evidence="13 16" id="KW-0324">Glycolysis</keyword>
<dbReference type="Proteomes" id="UP000469424">
    <property type="component" value="Unassembled WGS sequence"/>
</dbReference>
<dbReference type="PANTHER" id="PTHR11817">
    <property type="entry name" value="PYRUVATE KINASE"/>
    <property type="match status" value="1"/>
</dbReference>
<protein>
    <recommendedName>
        <fullName evidence="5 15">Pyruvate kinase</fullName>
        <ecNumber evidence="4 15">2.7.1.40</ecNumber>
    </recommendedName>
</protein>
<keyword evidence="9 16" id="KW-0418">Kinase</keyword>
<dbReference type="GO" id="GO:0030955">
    <property type="term" value="F:potassium ion binding"/>
    <property type="evidence" value="ECO:0007669"/>
    <property type="project" value="UniProtKB-UniRule"/>
</dbReference>
<dbReference type="EMBL" id="VUNA01000003">
    <property type="protein sequence ID" value="MST70204.1"/>
    <property type="molecule type" value="Genomic_DNA"/>
</dbReference>
<feature type="domain" description="Pyruvate kinase C-terminal" evidence="18">
    <location>
        <begin position="355"/>
        <end position="466"/>
    </location>
</feature>
<evidence type="ECO:0000256" key="12">
    <source>
        <dbReference type="ARBA" id="ARBA00022958"/>
    </source>
</evidence>
<dbReference type="InterPro" id="IPR011037">
    <property type="entry name" value="Pyrv_Knase-like_insert_dom_sf"/>
</dbReference>
<keyword evidence="7" id="KW-0479">Metal-binding</keyword>
<evidence type="ECO:0000256" key="6">
    <source>
        <dbReference type="ARBA" id="ARBA00022679"/>
    </source>
</evidence>
<keyword evidence="12" id="KW-0630">Potassium</keyword>
<dbReference type="RefSeq" id="WP_154553764.1">
    <property type="nucleotide sequence ID" value="NZ_JAQXUZ010000025.1"/>
</dbReference>
<dbReference type="AlphaFoldDB" id="A0A6N7XH34"/>
<evidence type="ECO:0000259" key="17">
    <source>
        <dbReference type="Pfam" id="PF00224"/>
    </source>
</evidence>
<evidence type="ECO:0000256" key="16">
    <source>
        <dbReference type="RuleBase" id="RU000504"/>
    </source>
</evidence>
<evidence type="ECO:0000313" key="19">
    <source>
        <dbReference type="EMBL" id="MST70204.1"/>
    </source>
</evidence>
<dbReference type="UniPathway" id="UPA00109">
    <property type="reaction ID" value="UER00188"/>
</dbReference>
<evidence type="ECO:0000256" key="15">
    <source>
        <dbReference type="NCBIfam" id="TIGR01064"/>
    </source>
</evidence>
<keyword evidence="8" id="KW-0547">Nucleotide-binding</keyword>
<keyword evidence="11 16" id="KW-0460">Magnesium</keyword>
<feature type="domain" description="Pyruvate kinase barrel" evidence="17">
    <location>
        <begin position="1"/>
        <end position="323"/>
    </location>
</feature>
<evidence type="ECO:0000256" key="7">
    <source>
        <dbReference type="ARBA" id="ARBA00022723"/>
    </source>
</evidence>
<dbReference type="PRINTS" id="PR01050">
    <property type="entry name" value="PYRUVTKNASE"/>
</dbReference>
<comment type="caution">
    <text evidence="19">The sequence shown here is derived from an EMBL/GenBank/DDBJ whole genome shotgun (WGS) entry which is preliminary data.</text>
</comment>
<dbReference type="Gene3D" id="3.40.1380.20">
    <property type="entry name" value="Pyruvate kinase, C-terminal domain"/>
    <property type="match status" value="1"/>
</dbReference>
<dbReference type="GO" id="GO:0005524">
    <property type="term" value="F:ATP binding"/>
    <property type="evidence" value="ECO:0007669"/>
    <property type="project" value="UniProtKB-KW"/>
</dbReference>
<evidence type="ECO:0000313" key="20">
    <source>
        <dbReference type="Proteomes" id="UP000469424"/>
    </source>
</evidence>
<proteinExistence type="inferred from homology"/>
<dbReference type="EC" id="2.7.1.40" evidence="4 15"/>
<accession>A0A6N7XH34</accession>
<dbReference type="FunFam" id="2.40.33.10:FF:000001">
    <property type="entry name" value="Pyruvate kinase"/>
    <property type="match status" value="1"/>
</dbReference>
<dbReference type="InterPro" id="IPR036918">
    <property type="entry name" value="Pyrv_Knase_C_sf"/>
</dbReference>
<dbReference type="InterPro" id="IPR001697">
    <property type="entry name" value="Pyr_Knase"/>
</dbReference>